<dbReference type="KEGG" id="frc:KX01_1228"/>
<proteinExistence type="inferred from homology"/>
<organism evidence="3 4">
    <name type="scientific">Francisella frigiditurris</name>
    <dbReference type="NCBI Taxonomy" id="1542390"/>
    <lineage>
        <taxon>Bacteria</taxon>
        <taxon>Pseudomonadati</taxon>
        <taxon>Pseudomonadota</taxon>
        <taxon>Gammaproteobacteria</taxon>
        <taxon>Thiotrichales</taxon>
        <taxon>Francisellaceae</taxon>
        <taxon>Francisella</taxon>
    </lineage>
</organism>
<dbReference type="Gene3D" id="3.20.20.380">
    <property type="entry name" value="Copper homeostasis (CutC) domain"/>
    <property type="match status" value="1"/>
</dbReference>
<dbReference type="OrthoDB" id="9815677at2"/>
<evidence type="ECO:0000256" key="2">
    <source>
        <dbReference type="ARBA" id="ARBA00019014"/>
    </source>
</evidence>
<name>A0A1J0KRB1_9GAMM</name>
<dbReference type="EMBL" id="CP009654">
    <property type="protein sequence ID" value="APC96281.1"/>
    <property type="molecule type" value="Genomic_DNA"/>
</dbReference>
<dbReference type="PANTHER" id="PTHR12598:SF0">
    <property type="entry name" value="COPPER HOMEOSTASIS PROTEIN CUTC HOMOLOG"/>
    <property type="match status" value="1"/>
</dbReference>
<dbReference type="InterPro" id="IPR036822">
    <property type="entry name" value="CutC-like_dom_sf"/>
</dbReference>
<evidence type="ECO:0000313" key="3">
    <source>
        <dbReference type="EMBL" id="APC96281.1"/>
    </source>
</evidence>
<dbReference type="SUPFAM" id="SSF110395">
    <property type="entry name" value="CutC-like"/>
    <property type="match status" value="1"/>
</dbReference>
<reference evidence="4" key="1">
    <citation type="submission" date="2014-10" db="EMBL/GenBank/DDBJ databases">
        <authorList>
            <person name="Kuske C.R."/>
            <person name="Challacombe J.F."/>
            <person name="Daligault H.E."/>
            <person name="Davenport K.W."/>
            <person name="Johnson S.L."/>
            <person name="Siddaramappa S."/>
            <person name="Petersen J.M."/>
        </authorList>
    </citation>
    <scope>NUCLEOTIDE SEQUENCE [LARGE SCALE GENOMIC DNA]</scope>
    <source>
        <strain evidence="4">CA97-1460</strain>
    </source>
</reference>
<dbReference type="GO" id="GO:0005507">
    <property type="term" value="F:copper ion binding"/>
    <property type="evidence" value="ECO:0007669"/>
    <property type="project" value="TreeGrafter"/>
</dbReference>
<accession>A0A1J0KRB1</accession>
<dbReference type="PANTHER" id="PTHR12598">
    <property type="entry name" value="COPPER HOMEOSTASIS PROTEIN CUTC"/>
    <property type="match status" value="1"/>
</dbReference>
<dbReference type="STRING" id="1542390.KX01_1228"/>
<evidence type="ECO:0000313" key="4">
    <source>
        <dbReference type="Proteomes" id="UP000182521"/>
    </source>
</evidence>
<dbReference type="Pfam" id="PF03932">
    <property type="entry name" value="CutC"/>
    <property type="match status" value="1"/>
</dbReference>
<sequence length="223" mass="25198">MYIEVITTNTLDSQQAEKLNIDRIELVENLKVGGLTPNIDIILSVCNSVNIPVNVMLRSHANSFTYSNEDMSVMLKDLEKIKKTKANGIVFGCLDKNGDIDEEKLKIIIDKKEHLDLTFHRAIDETHDYFKALKTLTKYDIKTILTSGHHKSALDGKDNLIKAKNILLGSNIQLLAGAGLKESNIFEFIKNTKISDLHLGSGARLNNVFENDFNKYFLKKLKY</sequence>
<gene>
    <name evidence="3" type="ORF">KX01_1228</name>
</gene>
<protein>
    <recommendedName>
        <fullName evidence="2">Copper homeostasis protein cutC homolog</fullName>
    </recommendedName>
</protein>
<evidence type="ECO:0000256" key="1">
    <source>
        <dbReference type="ARBA" id="ARBA00007768"/>
    </source>
</evidence>
<keyword evidence="4" id="KW-1185">Reference proteome</keyword>
<dbReference type="RefSeq" id="WP_071664137.1">
    <property type="nucleotide sequence ID" value="NZ_CP009654.1"/>
</dbReference>
<dbReference type="AlphaFoldDB" id="A0A1J0KRB1"/>
<comment type="similarity">
    <text evidence="1">Belongs to the CutC family.</text>
</comment>
<dbReference type="InterPro" id="IPR005627">
    <property type="entry name" value="CutC-like"/>
</dbReference>
<dbReference type="Proteomes" id="UP000182521">
    <property type="component" value="Chromosome"/>
</dbReference>